<keyword evidence="2" id="KW-0732">Signal</keyword>
<proteinExistence type="predicted"/>
<accession>A0A1F5NDM6</accession>
<sequence>MRKWSSFLIVFAVLFVAQPVLAAEFIMPGKTGSTVVSDEGHHNVYTAGGAVTVTSNVTGDLVAAGGNVLVQGDVEEDLMAGGGTVIVNGKVGGDIRIGGGNVTITAAVGGDVLAGGGTITLANSAQVSGDLVLGGGAVLIDAPIAGDVRIGGGSVNINSRIGGDVIIEADQELVFGSKSVITGKIKYRGVKEAVIEEGAQISEIEFSKLARKGGAKGAVGGIAGAVVWTIGMIIAGLLLLKFFRRRVRTVVDRAFDRPWLNLGIGFLFAVALPVAGVILLITIVGVYAALILFAWLGLIYLVVSVIAAMFLGATILRWLKKSEGLRWTTLVLGAVLLMILKFIPFVGWLACLVIWLIAFGATLRTVKERIIEEEQSGL</sequence>
<evidence type="ECO:0000259" key="3">
    <source>
        <dbReference type="Pfam" id="PF26514"/>
    </source>
</evidence>
<feature type="transmembrane region" description="Helical" evidence="1">
    <location>
        <begin position="287"/>
        <end position="312"/>
    </location>
</feature>
<dbReference type="Pfam" id="PF26514">
    <property type="entry name" value="DUF8173"/>
    <property type="match status" value="1"/>
</dbReference>
<evidence type="ECO:0000313" key="4">
    <source>
        <dbReference type="EMBL" id="OGE75787.1"/>
    </source>
</evidence>
<comment type="caution">
    <text evidence="4">The sequence shown here is derived from an EMBL/GenBank/DDBJ whole genome shotgun (WGS) entry which is preliminary data.</text>
</comment>
<feature type="chain" id="PRO_5009520137" description="DUF8173 domain-containing protein" evidence="2">
    <location>
        <begin position="23"/>
        <end position="378"/>
    </location>
</feature>
<name>A0A1F5NDM6_9BACT</name>
<feature type="signal peptide" evidence="2">
    <location>
        <begin position="1"/>
        <end position="22"/>
    </location>
</feature>
<keyword evidence="1" id="KW-1133">Transmembrane helix</keyword>
<evidence type="ECO:0000256" key="2">
    <source>
        <dbReference type="SAM" id="SignalP"/>
    </source>
</evidence>
<organism evidence="4 5">
    <name type="scientific">Candidatus Doudnabacteria bacterium RIFCSPHIGHO2_01_52_17</name>
    <dbReference type="NCBI Taxonomy" id="1817820"/>
    <lineage>
        <taxon>Bacteria</taxon>
        <taxon>Candidatus Doudnaibacteriota</taxon>
    </lineage>
</organism>
<keyword evidence="1" id="KW-0472">Membrane</keyword>
<dbReference type="EMBL" id="MFEG01000025">
    <property type="protein sequence ID" value="OGE75787.1"/>
    <property type="molecule type" value="Genomic_DNA"/>
</dbReference>
<gene>
    <name evidence="4" type="ORF">A3K06_03780</name>
</gene>
<feature type="transmembrane region" description="Helical" evidence="1">
    <location>
        <begin position="260"/>
        <end position="281"/>
    </location>
</feature>
<feature type="domain" description="DUF8173" evidence="3">
    <location>
        <begin position="215"/>
        <end position="366"/>
    </location>
</feature>
<keyword evidence="1" id="KW-0812">Transmembrane</keyword>
<feature type="transmembrane region" description="Helical" evidence="1">
    <location>
        <begin position="218"/>
        <end position="240"/>
    </location>
</feature>
<dbReference type="AlphaFoldDB" id="A0A1F5NDM6"/>
<evidence type="ECO:0000256" key="1">
    <source>
        <dbReference type="SAM" id="Phobius"/>
    </source>
</evidence>
<dbReference type="InterPro" id="IPR058486">
    <property type="entry name" value="DUF8173"/>
</dbReference>
<evidence type="ECO:0000313" key="5">
    <source>
        <dbReference type="Proteomes" id="UP000176547"/>
    </source>
</evidence>
<reference evidence="4 5" key="1">
    <citation type="journal article" date="2016" name="Nat. Commun.">
        <title>Thousands of microbial genomes shed light on interconnected biogeochemical processes in an aquifer system.</title>
        <authorList>
            <person name="Anantharaman K."/>
            <person name="Brown C.T."/>
            <person name="Hug L.A."/>
            <person name="Sharon I."/>
            <person name="Castelle C.J."/>
            <person name="Probst A.J."/>
            <person name="Thomas B.C."/>
            <person name="Singh A."/>
            <person name="Wilkins M.J."/>
            <person name="Karaoz U."/>
            <person name="Brodie E.L."/>
            <person name="Williams K.H."/>
            <person name="Hubbard S.S."/>
            <person name="Banfield J.F."/>
        </authorList>
    </citation>
    <scope>NUCLEOTIDE SEQUENCE [LARGE SCALE GENOMIC DNA]</scope>
</reference>
<protein>
    <recommendedName>
        <fullName evidence="3">DUF8173 domain-containing protein</fullName>
    </recommendedName>
</protein>
<dbReference type="Proteomes" id="UP000176547">
    <property type="component" value="Unassembled WGS sequence"/>
</dbReference>